<dbReference type="EMBL" id="CAJOBC010074526">
    <property type="protein sequence ID" value="CAF4254024.1"/>
    <property type="molecule type" value="Genomic_DNA"/>
</dbReference>
<dbReference type="Proteomes" id="UP000677228">
    <property type="component" value="Unassembled WGS sequence"/>
</dbReference>
<reference evidence="4" key="1">
    <citation type="submission" date="2021-02" db="EMBL/GenBank/DDBJ databases">
        <authorList>
            <person name="Nowell W R."/>
        </authorList>
    </citation>
    <scope>NUCLEOTIDE SEQUENCE</scope>
</reference>
<evidence type="ECO:0000313" key="6">
    <source>
        <dbReference type="EMBL" id="CAF4254024.1"/>
    </source>
</evidence>
<dbReference type="AlphaFoldDB" id="A0A815IRU1"/>
<feature type="domain" description="DUF4461" evidence="2">
    <location>
        <begin position="159"/>
        <end position="465"/>
    </location>
</feature>
<dbReference type="Pfam" id="PF14687">
    <property type="entry name" value="DUF4460"/>
    <property type="match status" value="1"/>
</dbReference>
<evidence type="ECO:0000313" key="7">
    <source>
        <dbReference type="Proteomes" id="UP000663829"/>
    </source>
</evidence>
<dbReference type="Proteomes" id="UP000681722">
    <property type="component" value="Unassembled WGS sequence"/>
</dbReference>
<dbReference type="PANTHER" id="PTHR31596:SF1">
    <property type="entry name" value="T-CELL ACTIVATION INHIBITOR, MITOCHONDRIAL"/>
    <property type="match status" value="1"/>
</dbReference>
<evidence type="ECO:0008006" key="8">
    <source>
        <dbReference type="Google" id="ProtNLM"/>
    </source>
</evidence>
<evidence type="ECO:0000313" key="3">
    <source>
        <dbReference type="EMBL" id="CAF0795625.1"/>
    </source>
</evidence>
<keyword evidence="7" id="KW-1185">Reference proteome</keyword>
<dbReference type="EMBL" id="CAJNOQ010015821">
    <property type="protein sequence ID" value="CAF1369254.1"/>
    <property type="molecule type" value="Genomic_DNA"/>
</dbReference>
<name>A0A815IRU1_9BILA</name>
<dbReference type="Proteomes" id="UP000682733">
    <property type="component" value="Unassembled WGS sequence"/>
</dbReference>
<dbReference type="PANTHER" id="PTHR31596">
    <property type="entry name" value="T-CELL ACTIVATION INHIBITOR, MITOCHONDRIAL"/>
    <property type="match status" value="1"/>
</dbReference>
<evidence type="ECO:0000259" key="2">
    <source>
        <dbReference type="Pfam" id="PF14688"/>
    </source>
</evidence>
<evidence type="ECO:0000313" key="4">
    <source>
        <dbReference type="EMBL" id="CAF1369254.1"/>
    </source>
</evidence>
<evidence type="ECO:0000259" key="1">
    <source>
        <dbReference type="Pfam" id="PF14687"/>
    </source>
</evidence>
<sequence length="469" mass="55216">MIFRRCLATIKLIHLNRLYCFCYYYSTERPETISSALKRFYMKVHPDLFSQYPTEKDVNEKSLQIVSAYLSSLQRKEYVTPVTVTFYVKSGAVPNTLVNLLPYRVTLKSKDLITCVNSILYTFNLQTVDVPKETKEERRFNIIEIEKQYDFSKIPKISIKTWLITNVAAAREIAKRNKELLDSIKVSVNYIKQRFKLKALDYNDEWSLSHFNTCLRTLSLYTEKWNETLRMLEGKRLIFGTKTALLKDGSVELCGADPPVYWDTIIGSVLPHRDSYLEQIKIHENSICKYFTNIEIQHDPGSDFYDRATTYVGHLQAINRSLNMNLNHVAHTKYNWKNYYLFINPYSSEPSVTESGLFQINAYDDINDSLDFMVQHRSDANNAMTKYLDYVESEKQLLNKVMNEYQLDVIRTNKRMKKEYIIECCQRLLNERNYLGVLLSHCRLKIDTNYNIQQDGTICIPWNWETQHD</sequence>
<dbReference type="Pfam" id="PF14688">
    <property type="entry name" value="DUF4461"/>
    <property type="match status" value="1"/>
</dbReference>
<dbReference type="GO" id="GO:0005739">
    <property type="term" value="C:mitochondrion"/>
    <property type="evidence" value="ECO:0007669"/>
    <property type="project" value="TreeGrafter"/>
</dbReference>
<feature type="domain" description="DUF4460" evidence="1">
    <location>
        <begin position="31"/>
        <end position="91"/>
    </location>
</feature>
<accession>A0A815IRU1</accession>
<dbReference type="EMBL" id="CAJOBA010001139">
    <property type="protein sequence ID" value="CAF3578641.1"/>
    <property type="molecule type" value="Genomic_DNA"/>
</dbReference>
<dbReference type="EMBL" id="CAJNOK010001139">
    <property type="protein sequence ID" value="CAF0795625.1"/>
    <property type="molecule type" value="Genomic_DNA"/>
</dbReference>
<dbReference type="InterPro" id="IPR027986">
    <property type="entry name" value="TCAIM"/>
</dbReference>
<organism evidence="4 7">
    <name type="scientific">Didymodactylos carnosus</name>
    <dbReference type="NCBI Taxonomy" id="1234261"/>
    <lineage>
        <taxon>Eukaryota</taxon>
        <taxon>Metazoa</taxon>
        <taxon>Spiralia</taxon>
        <taxon>Gnathifera</taxon>
        <taxon>Rotifera</taxon>
        <taxon>Eurotatoria</taxon>
        <taxon>Bdelloidea</taxon>
        <taxon>Philodinida</taxon>
        <taxon>Philodinidae</taxon>
        <taxon>Didymodactylos</taxon>
    </lineage>
</organism>
<gene>
    <name evidence="4" type="ORF">GPM918_LOCUS31772</name>
    <name evidence="3" type="ORF">OVA965_LOCUS4369</name>
    <name evidence="6" type="ORF">SRO942_LOCUS32422</name>
    <name evidence="5" type="ORF">TMI583_LOCUS4367</name>
</gene>
<comment type="caution">
    <text evidence="4">The sequence shown here is derived from an EMBL/GenBank/DDBJ whole genome shotgun (WGS) entry which is preliminary data.</text>
</comment>
<dbReference type="Proteomes" id="UP000663829">
    <property type="component" value="Unassembled WGS sequence"/>
</dbReference>
<dbReference type="OrthoDB" id="4238at2759"/>
<dbReference type="InterPro" id="IPR028031">
    <property type="entry name" value="DUF4460"/>
</dbReference>
<dbReference type="InterPro" id="IPR027989">
    <property type="entry name" value="DUF4461"/>
</dbReference>
<evidence type="ECO:0000313" key="5">
    <source>
        <dbReference type="EMBL" id="CAF3578641.1"/>
    </source>
</evidence>
<proteinExistence type="predicted"/>
<protein>
    <recommendedName>
        <fullName evidence="8">DUF4460 domain-containing protein</fullName>
    </recommendedName>
</protein>